<protein>
    <submittedName>
        <fullName evidence="1">Uncharacterized protein</fullName>
    </submittedName>
</protein>
<dbReference type="AlphaFoldDB" id="B2J8L2"/>
<keyword evidence="2" id="KW-1185">Reference proteome</keyword>
<dbReference type="RefSeq" id="WP_012408983.1">
    <property type="nucleotide sequence ID" value="NC_010628.1"/>
</dbReference>
<dbReference type="KEGG" id="npu:Npun_F2428"/>
<name>B2J8L2_NOSP7</name>
<reference evidence="2" key="1">
    <citation type="submission" date="2008-04" db="EMBL/GenBank/DDBJ databases">
        <title>Complete sequence of chromosome of Nostoc punctiforme ATCC 29133.</title>
        <authorList>
            <consortium name="US DOE Joint Genome Institute"/>
            <person name="Copeland A."/>
            <person name="Lucas S."/>
            <person name="Lapidus A."/>
            <person name="Glavina del Rio T."/>
            <person name="Dalin E."/>
            <person name="Tice H."/>
            <person name="Pitluck S."/>
            <person name="Chain P."/>
            <person name="Malfatti S."/>
            <person name="Shin M."/>
            <person name="Vergez L."/>
            <person name="Schmutz J."/>
            <person name="Larimer F."/>
            <person name="Land M."/>
            <person name="Hauser L."/>
            <person name="Kyrpides N."/>
            <person name="Kim E."/>
            <person name="Meeks J.C."/>
            <person name="Elhai J."/>
            <person name="Campbell E.L."/>
            <person name="Thiel T."/>
            <person name="Longmire J."/>
            <person name="Potts M."/>
            <person name="Atlas R."/>
        </authorList>
    </citation>
    <scope>NUCLEOTIDE SEQUENCE [LARGE SCALE GENOMIC DNA]</scope>
    <source>
        <strain evidence="2">ATCC 29133 / PCC 73102</strain>
    </source>
</reference>
<dbReference type="EnsemblBacteria" id="ACC80989">
    <property type="protein sequence ID" value="ACC80989"/>
    <property type="gene ID" value="Npun_F2428"/>
</dbReference>
<sequence>MLNFSDRYSINRAETSCDRQTNQELIVKALIESLASCHFATFYTYCLHFVSSSNRIKDEALVKLSTITKIEAVVADLAKCQEIKICIPK</sequence>
<dbReference type="STRING" id="63737.Npun_F2428"/>
<dbReference type="Proteomes" id="UP000001191">
    <property type="component" value="Chromosome"/>
</dbReference>
<gene>
    <name evidence="1" type="ordered locus">Npun_F2428</name>
</gene>
<proteinExistence type="predicted"/>
<dbReference type="EMBL" id="CP001037">
    <property type="protein sequence ID" value="ACC80989.1"/>
    <property type="molecule type" value="Genomic_DNA"/>
</dbReference>
<organism evidence="1 2">
    <name type="scientific">Nostoc punctiforme (strain ATCC 29133 / PCC 73102)</name>
    <dbReference type="NCBI Taxonomy" id="63737"/>
    <lineage>
        <taxon>Bacteria</taxon>
        <taxon>Bacillati</taxon>
        <taxon>Cyanobacteriota</taxon>
        <taxon>Cyanophyceae</taxon>
        <taxon>Nostocales</taxon>
        <taxon>Nostocaceae</taxon>
        <taxon>Nostoc</taxon>
    </lineage>
</organism>
<evidence type="ECO:0000313" key="2">
    <source>
        <dbReference type="Proteomes" id="UP000001191"/>
    </source>
</evidence>
<dbReference type="HOGENOM" id="CLU_2451678_0_0_3"/>
<evidence type="ECO:0000313" key="1">
    <source>
        <dbReference type="EMBL" id="ACC80989.1"/>
    </source>
</evidence>
<reference evidence="1 2" key="2">
    <citation type="journal article" date="2013" name="Plant Physiol.">
        <title>A Nostoc punctiforme Sugar Transporter Necessary to Establish a Cyanobacterium-Plant Symbiosis.</title>
        <authorList>
            <person name="Ekman M."/>
            <person name="Picossi S."/>
            <person name="Campbell E.L."/>
            <person name="Meeks J.C."/>
            <person name="Flores E."/>
        </authorList>
    </citation>
    <scope>NUCLEOTIDE SEQUENCE [LARGE SCALE GENOMIC DNA]</scope>
    <source>
        <strain evidence="2">ATCC 29133 / PCC 73102</strain>
    </source>
</reference>
<accession>B2J8L2</accession>